<feature type="non-terminal residue" evidence="1">
    <location>
        <position position="86"/>
    </location>
</feature>
<sequence>MMKVVKNKKSEQFLNIKNFIPYTPESEEALFPGAAHLQSEDGQDWYTCQKLFSADTLKITYDDNDVITCITRDISGLWPAGQSVAE</sequence>
<reference evidence="1" key="2">
    <citation type="submission" date="2020-02" db="EMBL/GenBank/DDBJ databases">
        <authorList>
            <consortium name="NCBI Pathogen Detection Project"/>
        </authorList>
    </citation>
    <scope>NUCLEOTIDE SEQUENCE</scope>
    <source>
        <strain evidence="1">CFIAFB20140136</strain>
    </source>
</reference>
<evidence type="ECO:0000313" key="1">
    <source>
        <dbReference type="EMBL" id="HAF5520878.1"/>
    </source>
</evidence>
<name>A0A749CAW2_SALER</name>
<organism evidence="1">
    <name type="scientific">Salmonella enterica</name>
    <name type="common">Salmonella choleraesuis</name>
    <dbReference type="NCBI Taxonomy" id="28901"/>
    <lineage>
        <taxon>Bacteria</taxon>
        <taxon>Pseudomonadati</taxon>
        <taxon>Pseudomonadota</taxon>
        <taxon>Gammaproteobacteria</taxon>
        <taxon>Enterobacterales</taxon>
        <taxon>Enterobacteriaceae</taxon>
        <taxon>Salmonella</taxon>
    </lineage>
</organism>
<proteinExistence type="predicted"/>
<dbReference type="EMBL" id="DAAVNL010000048">
    <property type="protein sequence ID" value="HAF5520878.1"/>
    <property type="molecule type" value="Genomic_DNA"/>
</dbReference>
<reference evidence="1" key="1">
    <citation type="journal article" date="2018" name="Genome Biol.">
        <title>SKESA: strategic k-mer extension for scrupulous assemblies.</title>
        <authorList>
            <person name="Souvorov A."/>
            <person name="Agarwala R."/>
            <person name="Lipman D.J."/>
        </authorList>
    </citation>
    <scope>NUCLEOTIDE SEQUENCE</scope>
    <source>
        <strain evidence="1">CFIAFB20140136</strain>
    </source>
</reference>
<comment type="caution">
    <text evidence="1">The sequence shown here is derived from an EMBL/GenBank/DDBJ whole genome shotgun (WGS) entry which is preliminary data.</text>
</comment>
<protein>
    <submittedName>
        <fullName evidence="1">Tail fiber assembly protein</fullName>
    </submittedName>
</protein>
<accession>A0A749CAW2</accession>
<gene>
    <name evidence="1" type="ORF">G8D42_004741</name>
</gene>
<dbReference type="AlphaFoldDB" id="A0A749CAW2"/>